<dbReference type="Pfam" id="PF11885">
    <property type="entry name" value="DUF3405"/>
    <property type="match status" value="1"/>
</dbReference>
<organism evidence="2 3">
    <name type="scientific">Chaetomium fimeti</name>
    <dbReference type="NCBI Taxonomy" id="1854472"/>
    <lineage>
        <taxon>Eukaryota</taxon>
        <taxon>Fungi</taxon>
        <taxon>Dikarya</taxon>
        <taxon>Ascomycota</taxon>
        <taxon>Pezizomycotina</taxon>
        <taxon>Sordariomycetes</taxon>
        <taxon>Sordariomycetidae</taxon>
        <taxon>Sordariales</taxon>
        <taxon>Chaetomiaceae</taxon>
        <taxon>Chaetomium</taxon>
    </lineage>
</organism>
<keyword evidence="1" id="KW-0472">Membrane</keyword>
<dbReference type="PANTHER" id="PTHR36205">
    <property type="entry name" value="CHROMOSOME 19, WHOLE GENOME SHOTGUN SEQUENCE"/>
    <property type="match status" value="1"/>
</dbReference>
<evidence type="ECO:0000256" key="1">
    <source>
        <dbReference type="SAM" id="Phobius"/>
    </source>
</evidence>
<proteinExistence type="predicted"/>
<dbReference type="GeneID" id="87835237"/>
<dbReference type="RefSeq" id="XP_062658738.1">
    <property type="nucleotide sequence ID" value="XM_062798289.1"/>
</dbReference>
<gene>
    <name evidence="2" type="ORF">B0H64DRAFT_142450</name>
</gene>
<evidence type="ECO:0000313" key="3">
    <source>
        <dbReference type="Proteomes" id="UP001278766"/>
    </source>
</evidence>
<keyword evidence="3" id="KW-1185">Reference proteome</keyword>
<protein>
    <submittedName>
        <fullName evidence="2">Uncharacterized protein</fullName>
    </submittedName>
</protein>
<accession>A0AAE0HES0</accession>
<reference evidence="2" key="1">
    <citation type="journal article" date="2023" name="Mol. Phylogenet. Evol.">
        <title>Genome-scale phylogeny and comparative genomics of the fungal order Sordariales.</title>
        <authorList>
            <person name="Hensen N."/>
            <person name="Bonometti L."/>
            <person name="Westerberg I."/>
            <person name="Brannstrom I.O."/>
            <person name="Guillou S."/>
            <person name="Cros-Aarteil S."/>
            <person name="Calhoun S."/>
            <person name="Haridas S."/>
            <person name="Kuo A."/>
            <person name="Mondo S."/>
            <person name="Pangilinan J."/>
            <person name="Riley R."/>
            <person name="LaButti K."/>
            <person name="Andreopoulos B."/>
            <person name="Lipzen A."/>
            <person name="Chen C."/>
            <person name="Yan M."/>
            <person name="Daum C."/>
            <person name="Ng V."/>
            <person name="Clum A."/>
            <person name="Steindorff A."/>
            <person name="Ohm R.A."/>
            <person name="Martin F."/>
            <person name="Silar P."/>
            <person name="Natvig D.O."/>
            <person name="Lalanne C."/>
            <person name="Gautier V."/>
            <person name="Ament-Velasquez S.L."/>
            <person name="Kruys A."/>
            <person name="Hutchinson M.I."/>
            <person name="Powell A.J."/>
            <person name="Barry K."/>
            <person name="Miller A.N."/>
            <person name="Grigoriev I.V."/>
            <person name="Debuchy R."/>
            <person name="Gladieux P."/>
            <person name="Hiltunen Thoren M."/>
            <person name="Johannesson H."/>
        </authorList>
    </citation>
    <scope>NUCLEOTIDE SEQUENCE</scope>
    <source>
        <strain evidence="2">CBS 168.71</strain>
    </source>
</reference>
<reference evidence="2" key="2">
    <citation type="submission" date="2023-06" db="EMBL/GenBank/DDBJ databases">
        <authorList>
            <consortium name="Lawrence Berkeley National Laboratory"/>
            <person name="Haridas S."/>
            <person name="Hensen N."/>
            <person name="Bonometti L."/>
            <person name="Westerberg I."/>
            <person name="Brannstrom I.O."/>
            <person name="Guillou S."/>
            <person name="Cros-Aarteil S."/>
            <person name="Calhoun S."/>
            <person name="Kuo A."/>
            <person name="Mondo S."/>
            <person name="Pangilinan J."/>
            <person name="Riley R."/>
            <person name="Labutti K."/>
            <person name="Andreopoulos B."/>
            <person name="Lipzen A."/>
            <person name="Chen C."/>
            <person name="Yanf M."/>
            <person name="Daum C."/>
            <person name="Ng V."/>
            <person name="Clum A."/>
            <person name="Steindorff A."/>
            <person name="Ohm R."/>
            <person name="Martin F."/>
            <person name="Silar P."/>
            <person name="Natvig D."/>
            <person name="Lalanne C."/>
            <person name="Gautier V."/>
            <person name="Ament-Velasquez S.L."/>
            <person name="Kruys A."/>
            <person name="Hutchinson M.I."/>
            <person name="Powell A.J."/>
            <person name="Barry K."/>
            <person name="Miller A.N."/>
            <person name="Grigoriev I.V."/>
            <person name="Debuchy R."/>
            <person name="Gladieux P."/>
            <person name="Thoren M.H."/>
            <person name="Johannesson H."/>
        </authorList>
    </citation>
    <scope>NUCLEOTIDE SEQUENCE</scope>
    <source>
        <strain evidence="2">CBS 168.71</strain>
    </source>
</reference>
<sequence>MIGFGAARTRIFFFVLIALALGLVGTQFLIRDEARLESLPAGHGRPKAGPRPNINTAPDLETEIKQWSLAPPRVPCVGPRGLDLGQEDNDDNPLENAIDIPYPRPFVGSHESMGLSQTWMTAAERYGPYGWGDDKPTYGKTKVAWDSTDWAALQNQCLERNAQRFKQPVPIDAGKQRFRMREAGEEVRLPVVEPQAARHVPRTAIVFRAFEGYNYTTEDLINLRATTAETALRFGGEYTVFILVNVKDKGRDIFASEDNYRRAVRELVPAEFRSMAVLFDETLLQSWYPSIKTHITTYQVMQPLQLFGHFYPEFDHYWQLELDLRFTGHAGRYLMGMSDFAREQPRKQAIERSTWFYMPESHRSYSDLLAAVNASLEGQGGLGWGMKIDDFEPLGPRPPVNDPLDDNFEWGVGEEADFIAVGPCAHVQYMVDWAWRNWYQRLKAGTRTPRWMCQPAMGRASRTLLHAAHHAQAAQDLAVHSEATLSSFALWHGLKLVAPPHPVYQNPQWPLDKMYKLYNGPGDVESHQKPGMVGMAHGDAIYRITPYAYITTSSSFWYSSPFPDEIYDAWLSRGPRGGNASAEVPYVLWRSEDGTVYAPNMMLHPVKTNQNLVDLPAGPGPVFYLAVGGAIGLLLSLAGAGFWWWKRRGRSNYALLRKDDE</sequence>
<evidence type="ECO:0000313" key="2">
    <source>
        <dbReference type="EMBL" id="KAK3295224.1"/>
    </source>
</evidence>
<dbReference type="PANTHER" id="PTHR36205:SF2">
    <property type="entry name" value="MAJOR FACILITATOR SUPERFAMILY TRANSPORTER"/>
    <property type="match status" value="1"/>
</dbReference>
<comment type="caution">
    <text evidence="2">The sequence shown here is derived from an EMBL/GenBank/DDBJ whole genome shotgun (WGS) entry which is preliminary data.</text>
</comment>
<dbReference type="InterPro" id="IPR021822">
    <property type="entry name" value="DUF3405"/>
</dbReference>
<name>A0AAE0HES0_9PEZI</name>
<dbReference type="Proteomes" id="UP001278766">
    <property type="component" value="Unassembled WGS sequence"/>
</dbReference>
<feature type="transmembrane region" description="Helical" evidence="1">
    <location>
        <begin position="622"/>
        <end position="645"/>
    </location>
</feature>
<dbReference type="EMBL" id="JAUEPN010000004">
    <property type="protein sequence ID" value="KAK3295224.1"/>
    <property type="molecule type" value="Genomic_DNA"/>
</dbReference>
<keyword evidence="1" id="KW-0812">Transmembrane</keyword>
<keyword evidence="1" id="KW-1133">Transmembrane helix</keyword>
<dbReference type="AlphaFoldDB" id="A0AAE0HES0"/>
<feature type="transmembrane region" description="Helical" evidence="1">
    <location>
        <begin position="12"/>
        <end position="30"/>
    </location>
</feature>